<evidence type="ECO:0000313" key="2">
    <source>
        <dbReference type="EMBL" id="MBF8187519.1"/>
    </source>
</evidence>
<proteinExistence type="predicted"/>
<feature type="region of interest" description="Disordered" evidence="1">
    <location>
        <begin position="65"/>
        <end position="104"/>
    </location>
</feature>
<comment type="caution">
    <text evidence="2">The sequence shown here is derived from an EMBL/GenBank/DDBJ whole genome shotgun (WGS) entry which is preliminary data.</text>
</comment>
<dbReference type="Proteomes" id="UP000605361">
    <property type="component" value="Unassembled WGS sequence"/>
</dbReference>
<feature type="compositionally biased region" description="Basic and acidic residues" evidence="1">
    <location>
        <begin position="80"/>
        <end position="95"/>
    </location>
</feature>
<dbReference type="SUPFAM" id="SSF50129">
    <property type="entry name" value="GroES-like"/>
    <property type="match status" value="1"/>
</dbReference>
<organism evidence="2 3">
    <name type="scientific">Nonomuraea cypriaca</name>
    <dbReference type="NCBI Taxonomy" id="1187855"/>
    <lineage>
        <taxon>Bacteria</taxon>
        <taxon>Bacillati</taxon>
        <taxon>Actinomycetota</taxon>
        <taxon>Actinomycetes</taxon>
        <taxon>Streptosporangiales</taxon>
        <taxon>Streptosporangiaceae</taxon>
        <taxon>Nonomuraea</taxon>
    </lineage>
</organism>
<evidence type="ECO:0000256" key="1">
    <source>
        <dbReference type="SAM" id="MobiDB-lite"/>
    </source>
</evidence>
<protein>
    <submittedName>
        <fullName evidence="2">Uncharacterized protein</fullName>
    </submittedName>
</protein>
<reference evidence="2" key="1">
    <citation type="submission" date="2020-11" db="EMBL/GenBank/DDBJ databases">
        <title>Whole-genome analyses of Nonomuraea sp. K274.</title>
        <authorList>
            <person name="Veyisoglu A."/>
        </authorList>
    </citation>
    <scope>NUCLEOTIDE SEQUENCE</scope>
    <source>
        <strain evidence="2">K274</strain>
    </source>
</reference>
<sequence>MLALVVDHDVPAGLRLGETTDPVPASDQVLIEVRAILNHGELRGIASQPAGYVPGWDAAGVVRTLRPTAPGRPRAAGSSRSDRPVRGRSCGRELEADPWPSGTV</sequence>
<dbReference type="Gene3D" id="3.90.180.10">
    <property type="entry name" value="Medium-chain alcohol dehydrogenases, catalytic domain"/>
    <property type="match status" value="1"/>
</dbReference>
<dbReference type="InterPro" id="IPR011032">
    <property type="entry name" value="GroES-like_sf"/>
</dbReference>
<dbReference type="EMBL" id="JADOGI010000046">
    <property type="protein sequence ID" value="MBF8187519.1"/>
    <property type="molecule type" value="Genomic_DNA"/>
</dbReference>
<evidence type="ECO:0000313" key="3">
    <source>
        <dbReference type="Proteomes" id="UP000605361"/>
    </source>
</evidence>
<keyword evidence="3" id="KW-1185">Reference proteome</keyword>
<dbReference type="RefSeq" id="WP_195896475.1">
    <property type="nucleotide sequence ID" value="NZ_JADOGI010000046.1"/>
</dbReference>
<dbReference type="AlphaFoldDB" id="A0A931EX89"/>
<accession>A0A931EX89</accession>
<gene>
    <name evidence="2" type="ORF">ITP53_17625</name>
</gene>
<name>A0A931EX89_9ACTN</name>